<dbReference type="Gene3D" id="3.40.710.10">
    <property type="entry name" value="DD-peptidase/beta-lactamase superfamily"/>
    <property type="match status" value="1"/>
</dbReference>
<dbReference type="InterPro" id="IPR036138">
    <property type="entry name" value="PBP_dimer_sf"/>
</dbReference>
<dbReference type="RefSeq" id="WP_310288139.1">
    <property type="nucleotide sequence ID" value="NZ_BAAAWO010000001.1"/>
</dbReference>
<evidence type="ECO:0000256" key="3">
    <source>
        <dbReference type="ARBA" id="ARBA00023136"/>
    </source>
</evidence>
<proteinExistence type="inferred from homology"/>
<keyword evidence="6" id="KW-0132">Cell division</keyword>
<feature type="domain" description="Penicillin-binding protein dimerisation" evidence="5">
    <location>
        <begin position="59"/>
        <end position="232"/>
    </location>
</feature>
<dbReference type="InterPro" id="IPR012338">
    <property type="entry name" value="Beta-lactam/transpept-like"/>
</dbReference>
<comment type="subcellular location">
    <subcellularLocation>
        <location evidence="1">Membrane</location>
    </subcellularLocation>
</comment>
<sequence length="610" mass="65897">MPKKSPSNTGTTHPRLRMVVVFALVLLLLIGGRLFFVQSLNAKAVAADAVKNRTRVQETQPKRGQILDTTGTILATSVDRYDLVIDQRKVDANKPIVRNKPSGGATREKVTIEQAVGELAVILDQDIDTVRTAIVGDPGAKKNAYSVVAKGVTPEVRNAVMELRIPTLTGQLRSERQYPNGVVAGPLLGFVRNSEDQQSHNGAEGLELSQNDRLKGTAGTRTYEIGADGVRIPVAEMTEVPAVDGQDIKLTIDGDINFIAQEEALKKQEQFNADWVSVIVTEVKTGRIIAIGDSNQMDPNDPSATEGRFRTSASITQAFEPGSTGKVPTFAAALEEGVVKPTDAFKVPNAYTINKETINDSLKHSTYDMTVAGIFARSYNTGTVMIGNKMSNETRHAYMKKLGLGEAIDIGLTGASKGILAEPQDWERRQQYATMFGQAYTQTALHTAQITQTVANGGVRIYPTLIDSYINPDGTIEKPAAPKSKRVFSEKTSKEMLRMMETVVMEGTGTKMAVSGYRVGGKSGTGQAAGPNGGYDGYTNSFAGVAPLEDPEIAVVVTMYRPKGNWKSWTVGDTFSEVMGKTLNAYNVAPSNSKPNGYDVFIGSEQKKSW</sequence>
<dbReference type="SUPFAM" id="SSF56601">
    <property type="entry name" value="beta-lactamase/transpeptidase-like"/>
    <property type="match status" value="1"/>
</dbReference>
<evidence type="ECO:0000256" key="1">
    <source>
        <dbReference type="ARBA" id="ARBA00004370"/>
    </source>
</evidence>
<dbReference type="EMBL" id="JAVDYI010000001">
    <property type="protein sequence ID" value="MDR7356995.1"/>
    <property type="molecule type" value="Genomic_DNA"/>
</dbReference>
<keyword evidence="7" id="KW-1185">Reference proteome</keyword>
<gene>
    <name evidence="6" type="ORF">J2S64_000686</name>
</gene>
<evidence type="ECO:0000256" key="2">
    <source>
        <dbReference type="ARBA" id="ARBA00007171"/>
    </source>
</evidence>
<dbReference type="InterPro" id="IPR001460">
    <property type="entry name" value="PCN-bd_Tpept"/>
</dbReference>
<dbReference type="SUPFAM" id="SSF56519">
    <property type="entry name" value="Penicillin binding protein dimerisation domain"/>
    <property type="match status" value="1"/>
</dbReference>
<dbReference type="Pfam" id="PF00905">
    <property type="entry name" value="Transpeptidase"/>
    <property type="match status" value="1"/>
</dbReference>
<dbReference type="InterPro" id="IPR050515">
    <property type="entry name" value="Beta-lactam/transpept"/>
</dbReference>
<dbReference type="Pfam" id="PF03717">
    <property type="entry name" value="PBP_dimer"/>
    <property type="match status" value="1"/>
</dbReference>
<protein>
    <submittedName>
        <fullName evidence="6">Cell division protein FtsI (Penicillin-binding protein 3)</fullName>
    </submittedName>
</protein>
<dbReference type="Gene3D" id="3.90.1310.10">
    <property type="entry name" value="Penicillin-binding protein 2a (Domain 2)"/>
    <property type="match status" value="1"/>
</dbReference>
<evidence type="ECO:0000313" key="6">
    <source>
        <dbReference type="EMBL" id="MDR7356995.1"/>
    </source>
</evidence>
<keyword evidence="3" id="KW-0472">Membrane</keyword>
<organism evidence="6 7">
    <name type="scientific">Paeniglutamicibacter sulfureus</name>
    <dbReference type="NCBI Taxonomy" id="43666"/>
    <lineage>
        <taxon>Bacteria</taxon>
        <taxon>Bacillati</taxon>
        <taxon>Actinomycetota</taxon>
        <taxon>Actinomycetes</taxon>
        <taxon>Micrococcales</taxon>
        <taxon>Micrococcaceae</taxon>
        <taxon>Paeniglutamicibacter</taxon>
    </lineage>
</organism>
<reference evidence="6 7" key="1">
    <citation type="submission" date="2023-07" db="EMBL/GenBank/DDBJ databases">
        <title>Sequencing the genomes of 1000 actinobacteria strains.</title>
        <authorList>
            <person name="Klenk H.-P."/>
        </authorList>
    </citation>
    <scope>NUCLEOTIDE SEQUENCE [LARGE SCALE GENOMIC DNA]</scope>
    <source>
        <strain evidence="6 7">DSM 20167</strain>
    </source>
</reference>
<comment type="caution">
    <text evidence="6">The sequence shown here is derived from an EMBL/GenBank/DDBJ whole genome shotgun (WGS) entry which is preliminary data.</text>
</comment>
<evidence type="ECO:0000259" key="5">
    <source>
        <dbReference type="Pfam" id="PF03717"/>
    </source>
</evidence>
<dbReference type="PANTHER" id="PTHR30627:SF1">
    <property type="entry name" value="PEPTIDOGLYCAN D,D-TRANSPEPTIDASE FTSI"/>
    <property type="match status" value="1"/>
</dbReference>
<feature type="domain" description="Penicillin-binding protein transpeptidase" evidence="4">
    <location>
        <begin position="277"/>
        <end position="579"/>
    </location>
</feature>
<keyword evidence="6" id="KW-0131">Cell cycle</keyword>
<evidence type="ECO:0000259" key="4">
    <source>
        <dbReference type="Pfam" id="PF00905"/>
    </source>
</evidence>
<accession>A0ABU2BEF6</accession>
<dbReference type="PANTHER" id="PTHR30627">
    <property type="entry name" value="PEPTIDOGLYCAN D,D-TRANSPEPTIDASE"/>
    <property type="match status" value="1"/>
</dbReference>
<dbReference type="Proteomes" id="UP001183817">
    <property type="component" value="Unassembled WGS sequence"/>
</dbReference>
<name>A0ABU2BEF6_9MICC</name>
<dbReference type="Gene3D" id="3.30.450.330">
    <property type="match status" value="1"/>
</dbReference>
<evidence type="ECO:0000313" key="7">
    <source>
        <dbReference type="Proteomes" id="UP001183817"/>
    </source>
</evidence>
<dbReference type="InterPro" id="IPR005311">
    <property type="entry name" value="PBP_dimer"/>
</dbReference>
<dbReference type="GO" id="GO:0051301">
    <property type="term" value="P:cell division"/>
    <property type="evidence" value="ECO:0007669"/>
    <property type="project" value="UniProtKB-KW"/>
</dbReference>
<comment type="similarity">
    <text evidence="2">Belongs to the transpeptidase family.</text>
</comment>